<dbReference type="Gene3D" id="3.30.470.30">
    <property type="entry name" value="DNA ligase/mRNA capping enzyme"/>
    <property type="match status" value="1"/>
</dbReference>
<dbReference type="GO" id="GO:0008168">
    <property type="term" value="F:methyltransferase activity"/>
    <property type="evidence" value="ECO:0007669"/>
    <property type="project" value="InterPro"/>
</dbReference>
<comment type="catalytic activity">
    <reaction evidence="7 12">
        <text>ATP + (deoxyribonucleotide)n-3'-hydroxyl + 5'-phospho-(deoxyribonucleotide)m = (deoxyribonucleotide)n+m + AMP + diphosphate.</text>
        <dbReference type="EC" id="6.5.1.1"/>
    </reaction>
</comment>
<evidence type="ECO:0000313" key="16">
    <source>
        <dbReference type="EMBL" id="KAH9825851.1"/>
    </source>
</evidence>
<dbReference type="GO" id="GO:0036261">
    <property type="term" value="P:7-methylguanosine cap hypermethylation"/>
    <property type="evidence" value="ECO:0007669"/>
    <property type="project" value="InterPro"/>
</dbReference>
<comment type="catalytic activity">
    <reaction evidence="11">
        <text>a 5'-end (N(7)-methyl 5'-triphosphoguanosine)-ribonucleoside in snRNA + S-adenosyl-L-methionine = a 5'-end (N(2),N(7)-dimethyl 5'-triphosphoguanosine)-ribonucleoside in snRNA + S-adenosyl-L-homocysteine + H(+)</text>
        <dbReference type="Rhea" id="RHEA:78471"/>
        <dbReference type="Rhea" id="RHEA-COMP:19085"/>
        <dbReference type="Rhea" id="RHEA-COMP:19087"/>
        <dbReference type="ChEBI" id="CHEBI:15378"/>
        <dbReference type="ChEBI" id="CHEBI:57856"/>
        <dbReference type="ChEBI" id="CHEBI:59789"/>
        <dbReference type="ChEBI" id="CHEBI:156461"/>
        <dbReference type="ChEBI" id="CHEBI:172880"/>
    </reaction>
    <physiologicalReaction direction="left-to-right" evidence="11">
        <dbReference type="Rhea" id="RHEA:78472"/>
    </physiologicalReaction>
</comment>
<keyword evidence="12" id="KW-0227">DNA damage</keyword>
<dbReference type="InterPro" id="IPR012309">
    <property type="entry name" value="DNA_ligase_ATP-dep_C"/>
</dbReference>
<evidence type="ECO:0000256" key="1">
    <source>
        <dbReference type="ARBA" id="ARBA00007572"/>
    </source>
</evidence>
<dbReference type="CDD" id="cd07900">
    <property type="entry name" value="Adenylation_DNA_ligase_I_Euk"/>
    <property type="match status" value="1"/>
</dbReference>
<dbReference type="GO" id="GO:0003677">
    <property type="term" value="F:DNA binding"/>
    <property type="evidence" value="ECO:0007669"/>
    <property type="project" value="InterPro"/>
</dbReference>
<keyword evidence="4 12" id="KW-0547">Nucleotide-binding</keyword>
<dbReference type="PROSITE" id="PS50160">
    <property type="entry name" value="DNA_LIGASE_A3"/>
    <property type="match status" value="1"/>
</dbReference>
<dbReference type="InterPro" id="IPR016059">
    <property type="entry name" value="DNA_ligase_ATP-dep_CS"/>
</dbReference>
<accession>A0A9W7SNV9</accession>
<feature type="compositionally biased region" description="Basic and acidic residues" evidence="14">
    <location>
        <begin position="105"/>
        <end position="128"/>
    </location>
</feature>
<comment type="catalytic activity">
    <reaction evidence="8">
        <text>a 5'-end (N(2),N(7)-dimethyl 5'-triphosphoguanosine)-ribonucleoside in snoRNA + S-adenosyl-L-methionine = a 5'-end (N(2),N(2),N(7)-trimethyl 5'-triphosphoguanosine)-ribonucleoside in snoRNA + S-adenosyl-L-homocysteine + H(+)</text>
        <dbReference type="Rhea" id="RHEA:78507"/>
        <dbReference type="Rhea" id="RHEA-COMP:19088"/>
        <dbReference type="Rhea" id="RHEA-COMP:19090"/>
        <dbReference type="ChEBI" id="CHEBI:15378"/>
        <dbReference type="ChEBI" id="CHEBI:57856"/>
        <dbReference type="ChEBI" id="CHEBI:59789"/>
        <dbReference type="ChEBI" id="CHEBI:167623"/>
        <dbReference type="ChEBI" id="CHEBI:172880"/>
    </reaction>
    <physiologicalReaction direction="left-to-right" evidence="8">
        <dbReference type="Rhea" id="RHEA:78508"/>
    </physiologicalReaction>
</comment>
<dbReference type="GO" id="GO:0005634">
    <property type="term" value="C:nucleus"/>
    <property type="evidence" value="ECO:0007669"/>
    <property type="project" value="TreeGrafter"/>
</dbReference>
<dbReference type="FunFam" id="3.30.470.30:FF:000018">
    <property type="entry name" value="DNA ligase"/>
    <property type="match status" value="1"/>
</dbReference>
<dbReference type="GO" id="GO:0006281">
    <property type="term" value="P:DNA repair"/>
    <property type="evidence" value="ECO:0007669"/>
    <property type="project" value="UniProtKB-KW"/>
</dbReference>
<dbReference type="InterPro" id="IPR012310">
    <property type="entry name" value="DNA_ligase_ATP-dep_cent"/>
</dbReference>
<dbReference type="Gene3D" id="3.30.1490.70">
    <property type="match status" value="1"/>
</dbReference>
<dbReference type="GO" id="GO:0006310">
    <property type="term" value="P:DNA recombination"/>
    <property type="evidence" value="ECO:0007669"/>
    <property type="project" value="UniProtKB-KW"/>
</dbReference>
<dbReference type="Gene3D" id="3.40.50.150">
    <property type="entry name" value="Vaccinia Virus protein VP39"/>
    <property type="match status" value="1"/>
</dbReference>
<dbReference type="InterPro" id="IPR019012">
    <property type="entry name" value="RNA_cap_Gua-N2-MeTrfase"/>
</dbReference>
<evidence type="ECO:0000256" key="14">
    <source>
        <dbReference type="SAM" id="MobiDB-lite"/>
    </source>
</evidence>
<evidence type="ECO:0000256" key="13">
    <source>
        <dbReference type="RuleBase" id="RU004196"/>
    </source>
</evidence>
<evidence type="ECO:0000259" key="15">
    <source>
        <dbReference type="PROSITE" id="PS50160"/>
    </source>
</evidence>
<gene>
    <name evidence="16" type="ORF">Tdes44962_MAKER03925</name>
</gene>
<dbReference type="SUPFAM" id="SSF56091">
    <property type="entry name" value="DNA ligase/mRNA capping enzyme, catalytic domain"/>
    <property type="match status" value="1"/>
</dbReference>
<proteinExistence type="inferred from homology"/>
<dbReference type="SUPFAM" id="SSF53335">
    <property type="entry name" value="S-adenosyl-L-methionine-dependent methyltransferases"/>
    <property type="match status" value="1"/>
</dbReference>
<dbReference type="Proteomes" id="UP001138500">
    <property type="component" value="Unassembled WGS sequence"/>
</dbReference>
<reference evidence="16 17" key="2">
    <citation type="journal article" date="2021" name="Curr. Genet.">
        <title>Genetic response to nitrogen starvation in the aggressive Eucalyptus foliar pathogen Teratosphaeria destructans.</title>
        <authorList>
            <person name="Havenga M."/>
            <person name="Wingfield B.D."/>
            <person name="Wingfield M.J."/>
            <person name="Dreyer L.L."/>
            <person name="Roets F."/>
            <person name="Aylward J."/>
        </authorList>
    </citation>
    <scope>NUCLEOTIDE SEQUENCE [LARGE SCALE GENOMIC DNA]</scope>
    <source>
        <strain evidence="16">CMW44962</strain>
    </source>
</reference>
<dbReference type="FunFam" id="2.40.50.140:FF:000062">
    <property type="entry name" value="DNA ligase"/>
    <property type="match status" value="1"/>
</dbReference>
<dbReference type="FunFam" id="1.10.3260.10:FF:000004">
    <property type="entry name" value="DNA ligase"/>
    <property type="match status" value="1"/>
</dbReference>
<keyword evidence="12" id="KW-0233">DNA recombination</keyword>
<feature type="compositionally biased region" description="Basic residues" evidence="14">
    <location>
        <begin position="676"/>
        <end position="687"/>
    </location>
</feature>
<dbReference type="GO" id="GO:0005524">
    <property type="term" value="F:ATP binding"/>
    <property type="evidence" value="ECO:0007669"/>
    <property type="project" value="UniProtKB-KW"/>
</dbReference>
<dbReference type="Gene3D" id="2.40.50.140">
    <property type="entry name" value="Nucleic acid-binding proteins"/>
    <property type="match status" value="1"/>
</dbReference>
<feature type="compositionally biased region" description="Basic residues" evidence="14">
    <location>
        <begin position="1"/>
        <end position="10"/>
    </location>
</feature>
<dbReference type="Pfam" id="PF01068">
    <property type="entry name" value="DNA_ligase_A_M"/>
    <property type="match status" value="1"/>
</dbReference>
<dbReference type="GO" id="GO:0006273">
    <property type="term" value="P:lagging strand elongation"/>
    <property type="evidence" value="ECO:0007669"/>
    <property type="project" value="TreeGrafter"/>
</dbReference>
<dbReference type="InterPro" id="IPR036599">
    <property type="entry name" value="DNA_ligase_N_sf"/>
</dbReference>
<keyword evidence="2 12" id="KW-0436">Ligase</keyword>
<keyword evidence="5 12" id="KW-0067">ATP-binding</keyword>
<feature type="compositionally biased region" description="Basic and acidic residues" evidence="14">
    <location>
        <begin position="66"/>
        <end position="83"/>
    </location>
</feature>
<organism evidence="16 17">
    <name type="scientific">Teratosphaeria destructans</name>
    <dbReference type="NCBI Taxonomy" id="418781"/>
    <lineage>
        <taxon>Eukaryota</taxon>
        <taxon>Fungi</taxon>
        <taxon>Dikarya</taxon>
        <taxon>Ascomycota</taxon>
        <taxon>Pezizomycotina</taxon>
        <taxon>Dothideomycetes</taxon>
        <taxon>Dothideomycetidae</taxon>
        <taxon>Mycosphaerellales</taxon>
        <taxon>Teratosphaeriaceae</taxon>
        <taxon>Teratosphaeria</taxon>
    </lineage>
</organism>
<dbReference type="AlphaFoldDB" id="A0A9W7SNV9"/>
<dbReference type="PANTHER" id="PTHR45674">
    <property type="entry name" value="DNA LIGASE 1/3 FAMILY MEMBER"/>
    <property type="match status" value="1"/>
</dbReference>
<dbReference type="OrthoDB" id="206088at2759"/>
<dbReference type="EC" id="6.5.1.1" evidence="12"/>
<evidence type="ECO:0000256" key="12">
    <source>
        <dbReference type="RuleBase" id="RU000617"/>
    </source>
</evidence>
<dbReference type="GO" id="GO:0071897">
    <property type="term" value="P:DNA biosynthetic process"/>
    <property type="evidence" value="ECO:0007669"/>
    <property type="project" value="InterPro"/>
</dbReference>
<comment type="catalytic activity">
    <reaction evidence="10">
        <text>a 5'-end (N(2),N(7)-dimethyl 5'-triphosphoguanosine)-ribonucleoside in snRNA + S-adenosyl-L-methionine = a 5'-end (N(2),N(2),N(7)-trimethyl 5'-triphosphoguanosine)-ribonucleoside in snRNA + S-adenosyl-L-homocysteine + H(+)</text>
        <dbReference type="Rhea" id="RHEA:78479"/>
        <dbReference type="Rhea" id="RHEA-COMP:19087"/>
        <dbReference type="Rhea" id="RHEA-COMP:19089"/>
        <dbReference type="ChEBI" id="CHEBI:15378"/>
        <dbReference type="ChEBI" id="CHEBI:57856"/>
        <dbReference type="ChEBI" id="CHEBI:59789"/>
        <dbReference type="ChEBI" id="CHEBI:167623"/>
        <dbReference type="ChEBI" id="CHEBI:172880"/>
    </reaction>
    <physiologicalReaction direction="left-to-right" evidence="10">
        <dbReference type="Rhea" id="RHEA:78480"/>
    </physiologicalReaction>
</comment>
<dbReference type="FunFam" id="3.40.50.150:FF:000270">
    <property type="entry name" value="RNA methylase family protein"/>
    <property type="match status" value="1"/>
</dbReference>
<evidence type="ECO:0000256" key="5">
    <source>
        <dbReference type="ARBA" id="ARBA00022840"/>
    </source>
</evidence>
<keyword evidence="3" id="KW-0235">DNA replication</keyword>
<sequence>MSTPNKKRRKNEYEPSAQPIKSLDFFFGKQQAKAQDKAQLPETVNGSNADDGTKHKASEEELTDEQLARKLQAEWDEQDRVERNGQTNTTTTTTTTTTTISAEHLPSDAEKEPPDKSEDDGEATKPEPDVPPTKPANNAISALGKKQTLSLQSATAEDDTTSYAIPFDHSPLTFDPQRYVSDLKRQWVVEGGCATYALLTHCFVLVNSTQSRIKIVDTLVNLLRTLIEADPGSLLPAVWLATNAISPPYIDIELGLGGSAISKALKKVCGLDNAALKTLYNKHGDAGDVAFEAKKRQSLTLRKPKPLTIKAVYESLHKIANAKGQGSQEAKQRIVERLVQDARGAEESRYIVRTLVQHLRIGAVKTTMLIALSRAFILSRPLNADYETKDMTKLAKLSKQDLAAVYSQAEETVKACFARRPNYNDIVPTLLEIGVCDELLVRCGLALHIPLRPMLGSITRDLGEMLTKLQGRDFSCEFKYDGQRAQVHCDEKGKVTVFSRHLEVMTEKYPDLVALVPKIRGEGVSSFIMEGEVVAIDRESGELKPFQILANRARKDVVIQSVKVDVCLYAFDLMYLNGEELLDRPFRERRSLLRSLFVEIPNHFTWVKSLDATSADVETVSNFYKQATDIKCEGIMVKVLDNAPNPDLMAEMDVDPAGEPAPPTPAKAVSKPATKSTKKKDKVTAHTRGRAEITAEDLASDPNVKSRRKALLATYEPDKRLDSWLKVKKDYNSTMDTIDLIPVGGWHGQGRKNAWWSPILLACRNEENGTLEVVTKCISGFSDAFYKANKEKYSEDGANTISRPSYVEYGGEPDVWFEPQEVWEMAFADITLSPTYTAAIGLVSEERGLSMRFPRFLKVREDKSIEEASTNEFLAGLYRKQEVKPPIADKGEPEEELYDKPFPASAILSVFRTFSSLHGTSSIHRLPTINEKHVNMPSSTEPPEGVHHYDSAEDVPPQIQKYWHQRYDIFSKFDDGIWLTDDAWFGVTSEPIANRIAADVASTAPAAKTTLIDCFAGAGGNTIAFALSGRWKRIFAIEKDARVLACAKRNAEVYGVGKKIWWIQGDCFEVLGKQLRAAAREAVVFGSPPWGGPTYKDYEVFDLSSMEPYSLEDLHGRLTYFASEIVLFLPRTSDLRQVARYAEVGGEKVKVVHYCMHGASKAICVYYGKFNSAVRS</sequence>
<dbReference type="CDD" id="cd07969">
    <property type="entry name" value="OBF_DNA_ligase_I"/>
    <property type="match status" value="1"/>
</dbReference>
<dbReference type="InterPro" id="IPR029063">
    <property type="entry name" value="SAM-dependent_MTases_sf"/>
</dbReference>
<dbReference type="EMBL" id="RIBY02002067">
    <property type="protein sequence ID" value="KAH9825851.1"/>
    <property type="molecule type" value="Genomic_DNA"/>
</dbReference>
<dbReference type="Gene3D" id="1.10.3260.10">
    <property type="entry name" value="DNA ligase, ATP-dependent, N-terminal domain"/>
    <property type="match status" value="1"/>
</dbReference>
<dbReference type="Pfam" id="PF09445">
    <property type="entry name" value="Methyltransf_15"/>
    <property type="match status" value="1"/>
</dbReference>
<comment type="similarity">
    <text evidence="6">Belongs to the methyltransferase superfamily. Trimethylguanosine synthase family.</text>
</comment>
<comment type="similarity">
    <text evidence="1 13">Belongs to the ATP-dependent DNA ligase family.</text>
</comment>
<evidence type="ECO:0000256" key="9">
    <source>
        <dbReference type="ARBA" id="ARBA00048740"/>
    </source>
</evidence>
<keyword evidence="17" id="KW-1185">Reference proteome</keyword>
<evidence type="ECO:0000256" key="3">
    <source>
        <dbReference type="ARBA" id="ARBA00022705"/>
    </source>
</evidence>
<dbReference type="GO" id="GO:0003910">
    <property type="term" value="F:DNA ligase (ATP) activity"/>
    <property type="evidence" value="ECO:0007669"/>
    <property type="project" value="UniProtKB-EC"/>
</dbReference>
<dbReference type="InterPro" id="IPR000977">
    <property type="entry name" value="DNA_ligase_ATP-dep"/>
</dbReference>
<evidence type="ECO:0000256" key="10">
    <source>
        <dbReference type="ARBA" id="ARBA00048763"/>
    </source>
</evidence>
<reference evidence="16 17" key="1">
    <citation type="journal article" date="2018" name="IMA Fungus">
        <title>IMA Genome-F 10: Nine draft genome sequences of Claviceps purpurea s.lat., including C. arundinis, C. humidiphila, and C. cf. spartinae, pseudomolecules for the pitch canker pathogen Fusarium circinatum, draft genome of Davidsoniella eucalypti, Grosmannia galeiformis, Quambalaria eucalypti, and Teratosphaeria destructans.</title>
        <authorList>
            <person name="Wingfield B.D."/>
            <person name="Liu M."/>
            <person name="Nguyen H.D."/>
            <person name="Lane F.A."/>
            <person name="Morgan S.W."/>
            <person name="De Vos L."/>
            <person name="Wilken P.M."/>
            <person name="Duong T.A."/>
            <person name="Aylward J."/>
            <person name="Coetzee M.P."/>
            <person name="Dadej K."/>
            <person name="De Beer Z.W."/>
            <person name="Findlay W."/>
            <person name="Havenga M."/>
            <person name="Kolarik M."/>
            <person name="Menzies J.G."/>
            <person name="Naidoo K."/>
            <person name="Pochopski O."/>
            <person name="Shoukouhi P."/>
            <person name="Santana Q.C."/>
            <person name="Seifert K.A."/>
            <person name="Soal N."/>
            <person name="Steenkamp E.T."/>
            <person name="Tatham C.T."/>
            <person name="van der Nest M.A."/>
            <person name="Wingfield M.J."/>
        </authorList>
    </citation>
    <scope>NUCLEOTIDE SEQUENCE [LARGE SCALE GENOMIC DNA]</scope>
    <source>
        <strain evidence="16">CMW44962</strain>
    </source>
</reference>
<feature type="compositionally biased region" description="Low complexity" evidence="14">
    <location>
        <begin position="87"/>
        <end position="99"/>
    </location>
</feature>
<evidence type="ECO:0000256" key="11">
    <source>
        <dbReference type="ARBA" id="ARBA00049075"/>
    </source>
</evidence>
<name>A0A9W7SNV9_9PEZI</name>
<dbReference type="CDD" id="cd02440">
    <property type="entry name" value="AdoMet_MTases"/>
    <property type="match status" value="1"/>
</dbReference>
<dbReference type="Pfam" id="PF04679">
    <property type="entry name" value="DNA_ligase_A_C"/>
    <property type="match status" value="1"/>
</dbReference>
<evidence type="ECO:0000256" key="7">
    <source>
        <dbReference type="ARBA" id="ARBA00034003"/>
    </source>
</evidence>
<feature type="compositionally biased region" description="Low complexity" evidence="14">
    <location>
        <begin position="666"/>
        <end position="675"/>
    </location>
</feature>
<evidence type="ECO:0000256" key="8">
    <source>
        <dbReference type="ARBA" id="ARBA00047418"/>
    </source>
</evidence>
<keyword evidence="12" id="KW-0234">DNA repair</keyword>
<dbReference type="NCBIfam" id="TIGR00574">
    <property type="entry name" value="dnl1"/>
    <property type="match status" value="1"/>
</dbReference>
<dbReference type="InterPro" id="IPR012340">
    <property type="entry name" value="NA-bd_OB-fold"/>
</dbReference>
<dbReference type="PANTHER" id="PTHR45674:SF9">
    <property type="entry name" value="DNA LIGASE 3"/>
    <property type="match status" value="1"/>
</dbReference>
<dbReference type="SUPFAM" id="SSF50249">
    <property type="entry name" value="Nucleic acid-binding proteins"/>
    <property type="match status" value="1"/>
</dbReference>
<evidence type="ECO:0000256" key="2">
    <source>
        <dbReference type="ARBA" id="ARBA00022598"/>
    </source>
</evidence>
<comment type="catalytic activity">
    <reaction evidence="9">
        <text>a 5'-end (N(7)-methyl 5'-triphosphoguanosine)-ribonucleoside in snoRNA + S-adenosyl-L-methionine = a 5'-end (N(2),N(7)-dimethyl 5'-triphosphoguanosine)-ribonucleoside in snoRNA + S-adenosyl-L-homocysteine + H(+)</text>
        <dbReference type="Rhea" id="RHEA:78475"/>
        <dbReference type="Rhea" id="RHEA-COMP:19086"/>
        <dbReference type="Rhea" id="RHEA-COMP:19088"/>
        <dbReference type="ChEBI" id="CHEBI:15378"/>
        <dbReference type="ChEBI" id="CHEBI:57856"/>
        <dbReference type="ChEBI" id="CHEBI:59789"/>
        <dbReference type="ChEBI" id="CHEBI:156461"/>
        <dbReference type="ChEBI" id="CHEBI:172880"/>
    </reaction>
    <physiologicalReaction direction="left-to-right" evidence="9">
        <dbReference type="Rhea" id="RHEA:78476"/>
    </physiologicalReaction>
</comment>
<dbReference type="SUPFAM" id="SSF117018">
    <property type="entry name" value="ATP-dependent DNA ligase DNA-binding domain"/>
    <property type="match status" value="1"/>
</dbReference>
<feature type="region of interest" description="Disordered" evidence="14">
    <location>
        <begin position="654"/>
        <end position="687"/>
    </location>
</feature>
<dbReference type="InterPro" id="IPR050191">
    <property type="entry name" value="ATP-dep_DNA_ligase"/>
</dbReference>
<feature type="region of interest" description="Disordered" evidence="14">
    <location>
        <begin position="1"/>
        <end position="155"/>
    </location>
</feature>
<dbReference type="Pfam" id="PF04675">
    <property type="entry name" value="DNA_ligase_A_N"/>
    <property type="match status" value="1"/>
</dbReference>
<protein>
    <recommendedName>
        <fullName evidence="12">DNA ligase</fullName>
        <ecNumber evidence="12">6.5.1.1</ecNumber>
    </recommendedName>
</protein>
<evidence type="ECO:0000256" key="4">
    <source>
        <dbReference type="ARBA" id="ARBA00022741"/>
    </source>
</evidence>
<feature type="domain" description="ATP-dependent DNA ligase family profile" evidence="15">
    <location>
        <begin position="559"/>
        <end position="765"/>
    </location>
</feature>
<evidence type="ECO:0000313" key="17">
    <source>
        <dbReference type="Proteomes" id="UP001138500"/>
    </source>
</evidence>
<dbReference type="InterPro" id="IPR012308">
    <property type="entry name" value="DNA_ligase_ATP-dep_N"/>
</dbReference>
<evidence type="ECO:0000256" key="6">
    <source>
        <dbReference type="ARBA" id="ARBA00025783"/>
    </source>
</evidence>
<comment type="caution">
    <text evidence="16">The sequence shown here is derived from an EMBL/GenBank/DDBJ whole genome shotgun (WGS) entry which is preliminary data.</text>
</comment>
<dbReference type="PROSITE" id="PS00697">
    <property type="entry name" value="DNA_LIGASE_A1"/>
    <property type="match status" value="1"/>
</dbReference>